<name>A0A670YUZ6_PSETE</name>
<sequence length="148" mass="16038">MLGFTRTKGNSSYCRQPQLAGKGEAPPVSPTFPPATFPVGCRATNPRRGYLLLPPRIEEAEQQWEERGTPELQEAATSDAQKCQTCYKGEAQPLPLRSHKVLTGPCQASSFPLGVRAFLVRRKRSMVGGKGSTLKLLGGRAGDRTLPS</sequence>
<evidence type="ECO:0000313" key="3">
    <source>
        <dbReference type="Proteomes" id="UP000472273"/>
    </source>
</evidence>
<dbReference type="Proteomes" id="UP000472273">
    <property type="component" value="Unplaced"/>
</dbReference>
<reference evidence="2" key="1">
    <citation type="submission" date="2025-08" db="UniProtKB">
        <authorList>
            <consortium name="Ensembl"/>
        </authorList>
    </citation>
    <scope>IDENTIFICATION</scope>
</reference>
<feature type="compositionally biased region" description="Pro residues" evidence="1">
    <location>
        <begin position="27"/>
        <end position="36"/>
    </location>
</feature>
<accession>A0A670YUZ6</accession>
<organism evidence="2 3">
    <name type="scientific">Pseudonaja textilis</name>
    <name type="common">Eastern brown snake</name>
    <dbReference type="NCBI Taxonomy" id="8673"/>
    <lineage>
        <taxon>Eukaryota</taxon>
        <taxon>Metazoa</taxon>
        <taxon>Chordata</taxon>
        <taxon>Craniata</taxon>
        <taxon>Vertebrata</taxon>
        <taxon>Euteleostomi</taxon>
        <taxon>Lepidosauria</taxon>
        <taxon>Squamata</taxon>
        <taxon>Bifurcata</taxon>
        <taxon>Unidentata</taxon>
        <taxon>Episquamata</taxon>
        <taxon>Toxicofera</taxon>
        <taxon>Serpentes</taxon>
        <taxon>Colubroidea</taxon>
        <taxon>Elapidae</taxon>
        <taxon>Hydrophiinae</taxon>
        <taxon>Pseudonaja</taxon>
    </lineage>
</organism>
<protein>
    <submittedName>
        <fullName evidence="2">Uncharacterized protein</fullName>
    </submittedName>
</protein>
<keyword evidence="3" id="KW-1185">Reference proteome</keyword>
<reference evidence="2" key="2">
    <citation type="submission" date="2025-09" db="UniProtKB">
        <authorList>
            <consortium name="Ensembl"/>
        </authorList>
    </citation>
    <scope>IDENTIFICATION</scope>
</reference>
<evidence type="ECO:0000256" key="1">
    <source>
        <dbReference type="SAM" id="MobiDB-lite"/>
    </source>
</evidence>
<dbReference type="Ensembl" id="ENSPTXT00000013785.1">
    <property type="protein sequence ID" value="ENSPTXP00000013368.1"/>
    <property type="gene ID" value="ENSPTXG00000009336.1"/>
</dbReference>
<proteinExistence type="predicted"/>
<feature type="region of interest" description="Disordered" evidence="1">
    <location>
        <begin position="1"/>
        <end position="39"/>
    </location>
</feature>
<evidence type="ECO:0000313" key="2">
    <source>
        <dbReference type="Ensembl" id="ENSPTXP00000013368.1"/>
    </source>
</evidence>
<dbReference type="AlphaFoldDB" id="A0A670YUZ6"/>